<reference evidence="2" key="1">
    <citation type="submission" date="2019-11" db="UniProtKB">
        <authorList>
            <consortium name="WormBaseParasite"/>
        </authorList>
    </citation>
    <scope>IDENTIFICATION</scope>
</reference>
<evidence type="ECO:0000256" key="1">
    <source>
        <dbReference type="SAM" id="MobiDB-lite"/>
    </source>
</evidence>
<evidence type="ECO:0000313" key="2">
    <source>
        <dbReference type="WBParaSite" id="MCU_011840-RA"/>
    </source>
</evidence>
<dbReference type="WBParaSite" id="MCU_011840-RA">
    <property type="protein sequence ID" value="MCU_011840-RA"/>
    <property type="gene ID" value="MCU_011840"/>
</dbReference>
<accession>A0A5K3FVS3</accession>
<dbReference type="AlphaFoldDB" id="A0A5K3FVS3"/>
<organism evidence="2">
    <name type="scientific">Mesocestoides corti</name>
    <name type="common">Flatworm</name>
    <dbReference type="NCBI Taxonomy" id="53468"/>
    <lineage>
        <taxon>Eukaryota</taxon>
        <taxon>Metazoa</taxon>
        <taxon>Spiralia</taxon>
        <taxon>Lophotrochozoa</taxon>
        <taxon>Platyhelminthes</taxon>
        <taxon>Cestoda</taxon>
        <taxon>Eucestoda</taxon>
        <taxon>Cyclophyllidea</taxon>
        <taxon>Mesocestoididae</taxon>
        <taxon>Mesocestoides</taxon>
    </lineage>
</organism>
<sequence>MAHTSAVTPTMDERKLEGCVGGGPYVGVLRQRHGRGDARGIDGRVGSQKFVHPTPTAA</sequence>
<protein>
    <submittedName>
        <fullName evidence="2">Casein kinase I</fullName>
    </submittedName>
</protein>
<name>A0A5K3FVS3_MESCO</name>
<feature type="region of interest" description="Disordered" evidence="1">
    <location>
        <begin position="1"/>
        <end position="20"/>
    </location>
</feature>
<feature type="region of interest" description="Disordered" evidence="1">
    <location>
        <begin position="35"/>
        <end position="58"/>
    </location>
</feature>
<proteinExistence type="predicted"/>